<protein>
    <submittedName>
        <fullName evidence="1">Uncharacterized protein</fullName>
    </submittedName>
</protein>
<evidence type="ECO:0000313" key="1">
    <source>
        <dbReference type="EMBL" id="CAB4160350.1"/>
    </source>
</evidence>
<organism evidence="1">
    <name type="scientific">uncultured Caudovirales phage</name>
    <dbReference type="NCBI Taxonomy" id="2100421"/>
    <lineage>
        <taxon>Viruses</taxon>
        <taxon>Duplodnaviria</taxon>
        <taxon>Heunggongvirae</taxon>
        <taxon>Uroviricota</taxon>
        <taxon>Caudoviricetes</taxon>
        <taxon>Peduoviridae</taxon>
        <taxon>Maltschvirus</taxon>
        <taxon>Maltschvirus maltsch</taxon>
    </lineage>
</organism>
<accession>A0A6J5NKG4</accession>
<proteinExistence type="predicted"/>
<name>A0A6J5NKG4_9CAUD</name>
<reference evidence="1" key="1">
    <citation type="submission" date="2020-04" db="EMBL/GenBank/DDBJ databases">
        <authorList>
            <person name="Chiriac C."/>
            <person name="Salcher M."/>
            <person name="Ghai R."/>
            <person name="Kavagutti S V."/>
        </authorList>
    </citation>
    <scope>NUCLEOTIDE SEQUENCE</scope>
</reference>
<gene>
    <name evidence="1" type="ORF">UFOVP724_158</name>
</gene>
<sequence length="121" mass="13095">MKKTDNIINKKIKAQFNDLCTAAIICEMKSITISAGAPALNTIEVTERGINIQTAPEKPLMLNATEIYGPYYKWNTDALGMFVPQAINLQPRASFQIPFSDTVNDLVGVTSTFALISGGGV</sequence>
<dbReference type="EMBL" id="LR796696">
    <property type="protein sequence ID" value="CAB4160350.1"/>
    <property type="molecule type" value="Genomic_DNA"/>
</dbReference>